<dbReference type="InterPro" id="IPR014710">
    <property type="entry name" value="RmlC-like_jellyroll"/>
</dbReference>
<dbReference type="InterPro" id="IPR008579">
    <property type="entry name" value="UGlyAH_Cupin_dom"/>
</dbReference>
<organism evidence="2 3">
    <name type="scientific">Intrasporangium oryzae NRRL B-24470</name>
    <dbReference type="NCBI Taxonomy" id="1386089"/>
    <lineage>
        <taxon>Bacteria</taxon>
        <taxon>Bacillati</taxon>
        <taxon>Actinomycetota</taxon>
        <taxon>Actinomycetes</taxon>
        <taxon>Micrococcales</taxon>
        <taxon>Intrasporangiaceae</taxon>
        <taxon>Intrasporangium</taxon>
    </lineage>
</organism>
<evidence type="ECO:0000313" key="3">
    <source>
        <dbReference type="Proteomes" id="UP000019489"/>
    </source>
</evidence>
<keyword evidence="3" id="KW-1185">Reference proteome</keyword>
<feature type="domain" description="(S)-ureidoglycine aminohydrolase cupin" evidence="1">
    <location>
        <begin position="41"/>
        <end position="115"/>
    </location>
</feature>
<dbReference type="AlphaFoldDB" id="W9GAJ6"/>
<dbReference type="Gene3D" id="2.60.120.10">
    <property type="entry name" value="Jelly Rolls"/>
    <property type="match status" value="1"/>
</dbReference>
<dbReference type="Pfam" id="PF05899">
    <property type="entry name" value="Cupin_3"/>
    <property type="match status" value="1"/>
</dbReference>
<comment type="caution">
    <text evidence="2">The sequence shown here is derived from an EMBL/GenBank/DDBJ whole genome shotgun (WGS) entry which is preliminary data.</text>
</comment>
<dbReference type="STRING" id="1386089.N865_13280"/>
<evidence type="ECO:0000313" key="2">
    <source>
        <dbReference type="EMBL" id="EWT00899.1"/>
    </source>
</evidence>
<reference evidence="2 3" key="1">
    <citation type="submission" date="2013-08" db="EMBL/GenBank/DDBJ databases">
        <title>Intrasporangium oryzae NRRL B-24470.</title>
        <authorList>
            <person name="Liu H."/>
            <person name="Wang G."/>
        </authorList>
    </citation>
    <scope>NUCLEOTIDE SEQUENCE [LARGE SCALE GENOMIC DNA]</scope>
    <source>
        <strain evidence="2 3">NRRL B-24470</strain>
    </source>
</reference>
<dbReference type="eggNOG" id="COG3450">
    <property type="taxonomic scope" value="Bacteria"/>
</dbReference>
<sequence>MLGPGDLVDAASLVLRHERVPGEQVVAGEPSTGLVELGRVGELAVGVWEMTPGAMSDTEADEVFVVITGHGRIDFVETPGEGSGHAPIDLATGAVVRLTAGMRTVWTVEKTVRKIWVA</sequence>
<dbReference type="Proteomes" id="UP000019489">
    <property type="component" value="Unassembled WGS sequence"/>
</dbReference>
<name>W9GAJ6_9MICO</name>
<protein>
    <submittedName>
        <fullName evidence="2">Cupin</fullName>
    </submittedName>
</protein>
<accession>W9GAJ6</accession>
<evidence type="ECO:0000259" key="1">
    <source>
        <dbReference type="Pfam" id="PF05899"/>
    </source>
</evidence>
<dbReference type="EMBL" id="AWSA01000032">
    <property type="protein sequence ID" value="EWT00899.1"/>
    <property type="molecule type" value="Genomic_DNA"/>
</dbReference>
<dbReference type="SUPFAM" id="SSF51182">
    <property type="entry name" value="RmlC-like cupins"/>
    <property type="match status" value="1"/>
</dbReference>
<gene>
    <name evidence="2" type="ORF">N865_13280</name>
</gene>
<proteinExistence type="predicted"/>
<dbReference type="InterPro" id="IPR011051">
    <property type="entry name" value="RmlC_Cupin_sf"/>
</dbReference>